<proteinExistence type="predicted"/>
<evidence type="ECO:0000313" key="2">
    <source>
        <dbReference type="Proteomes" id="UP000010388"/>
    </source>
</evidence>
<evidence type="ECO:0000313" key="1">
    <source>
        <dbReference type="EMBL" id="AFY29603.1"/>
    </source>
</evidence>
<dbReference type="AlphaFoldDB" id="K9P9F8"/>
<dbReference type="EMBL" id="CP003495">
    <property type="protein sequence ID" value="AFY29603.1"/>
    <property type="molecule type" value="Genomic_DNA"/>
</dbReference>
<gene>
    <name evidence="1" type="ordered locus">Cyagr_2497</name>
</gene>
<dbReference type="STRING" id="292564.Cyagr_2497"/>
<sequence length="100" mass="11212">MAWTRPLRPIHTLISSQRFPSFGALLVGSRAARGQWFQTWRSLNADVDAMVQRLPTSGAFWLDQYASIVARFDAGDPEITSLGNAEKHVTRMREILAAQP</sequence>
<protein>
    <submittedName>
        <fullName evidence="1">Uncharacterized protein</fullName>
    </submittedName>
</protein>
<dbReference type="HOGENOM" id="CLU_2301147_0_0_3"/>
<dbReference type="KEGG" id="cgc:Cyagr_2497"/>
<name>K9P9F8_CYAGP</name>
<organism evidence="1 2">
    <name type="scientific">Cyanobium gracile (strain ATCC 27147 / PCC 6307)</name>
    <dbReference type="NCBI Taxonomy" id="292564"/>
    <lineage>
        <taxon>Bacteria</taxon>
        <taxon>Bacillati</taxon>
        <taxon>Cyanobacteriota</taxon>
        <taxon>Cyanophyceae</taxon>
        <taxon>Synechococcales</taxon>
        <taxon>Prochlorococcaceae</taxon>
        <taxon>Cyanobium</taxon>
    </lineage>
</organism>
<accession>K9P9F8</accession>
<reference evidence="2" key="1">
    <citation type="journal article" date="2013" name="Proc. Natl. Acad. Sci. U.S.A.">
        <title>Improving the coverage of the cyanobacterial phylum using diversity-driven genome sequencing.</title>
        <authorList>
            <person name="Shih P.M."/>
            <person name="Wu D."/>
            <person name="Latifi A."/>
            <person name="Axen S.D."/>
            <person name="Fewer D.P."/>
            <person name="Talla E."/>
            <person name="Calteau A."/>
            <person name="Cai F."/>
            <person name="Tandeau de Marsac N."/>
            <person name="Rippka R."/>
            <person name="Herdman M."/>
            <person name="Sivonen K."/>
            <person name="Coursin T."/>
            <person name="Laurent T."/>
            <person name="Goodwin L."/>
            <person name="Nolan M."/>
            <person name="Davenport K.W."/>
            <person name="Han C.S."/>
            <person name="Rubin E.M."/>
            <person name="Eisen J.A."/>
            <person name="Woyke T."/>
            <person name="Gugger M."/>
            <person name="Kerfeld C.A."/>
        </authorList>
    </citation>
    <scope>NUCLEOTIDE SEQUENCE [LARGE SCALE GENOMIC DNA]</scope>
    <source>
        <strain evidence="2">ATCC 27147 / PCC 6307</strain>
    </source>
</reference>
<dbReference type="Proteomes" id="UP000010388">
    <property type="component" value="Chromosome"/>
</dbReference>